<evidence type="ECO:0000313" key="1">
    <source>
        <dbReference type="EMBL" id="KKN01570.1"/>
    </source>
</evidence>
<accession>A0A0F9M2G5</accession>
<gene>
    <name evidence="1" type="ORF">LCGC14_1126430</name>
</gene>
<sequence>MTITLTDIAESEKICEAFNEKIEAGFEGLEMDGVDAIKLIGGFSHHARTRLPEMNKLVREMLKIIEELIEEVETVETLSEEMVVYNHIIETGIVAKARRYLETMGRECIT</sequence>
<protein>
    <submittedName>
        <fullName evidence="1">Uncharacterized protein</fullName>
    </submittedName>
</protein>
<dbReference type="EMBL" id="LAZR01005246">
    <property type="protein sequence ID" value="KKN01570.1"/>
    <property type="molecule type" value="Genomic_DNA"/>
</dbReference>
<dbReference type="AlphaFoldDB" id="A0A0F9M2G5"/>
<reference evidence="1" key="1">
    <citation type="journal article" date="2015" name="Nature">
        <title>Complex archaea that bridge the gap between prokaryotes and eukaryotes.</title>
        <authorList>
            <person name="Spang A."/>
            <person name="Saw J.H."/>
            <person name="Jorgensen S.L."/>
            <person name="Zaremba-Niedzwiedzka K."/>
            <person name="Martijn J."/>
            <person name="Lind A.E."/>
            <person name="van Eijk R."/>
            <person name="Schleper C."/>
            <person name="Guy L."/>
            <person name="Ettema T.J."/>
        </authorList>
    </citation>
    <scope>NUCLEOTIDE SEQUENCE</scope>
</reference>
<name>A0A0F9M2G5_9ZZZZ</name>
<proteinExistence type="predicted"/>
<organism evidence="1">
    <name type="scientific">marine sediment metagenome</name>
    <dbReference type="NCBI Taxonomy" id="412755"/>
    <lineage>
        <taxon>unclassified sequences</taxon>
        <taxon>metagenomes</taxon>
        <taxon>ecological metagenomes</taxon>
    </lineage>
</organism>
<comment type="caution">
    <text evidence="1">The sequence shown here is derived from an EMBL/GenBank/DDBJ whole genome shotgun (WGS) entry which is preliminary data.</text>
</comment>